<dbReference type="Gene3D" id="1.10.287.470">
    <property type="entry name" value="Helix hairpin bin"/>
    <property type="match status" value="1"/>
</dbReference>
<dbReference type="GO" id="GO:0016020">
    <property type="term" value="C:membrane"/>
    <property type="evidence" value="ECO:0007669"/>
    <property type="project" value="UniProtKB-SubCell"/>
</dbReference>
<protein>
    <submittedName>
        <fullName evidence="6">HlyD family efflux transporter periplasmic adaptor subunit</fullName>
    </submittedName>
</protein>
<dbReference type="Proteomes" id="UP000274593">
    <property type="component" value="Chromosome"/>
</dbReference>
<name>A0A3S8R4D1_9FLAO</name>
<evidence type="ECO:0000256" key="5">
    <source>
        <dbReference type="SAM" id="Phobius"/>
    </source>
</evidence>
<evidence type="ECO:0000256" key="1">
    <source>
        <dbReference type="ARBA" id="ARBA00004167"/>
    </source>
</evidence>
<dbReference type="KEGG" id="tsig:D6T69_02190"/>
<comment type="subcellular location">
    <subcellularLocation>
        <location evidence="1">Membrane</location>
        <topology evidence="1">Single-pass membrane protein</topology>
    </subcellularLocation>
</comment>
<dbReference type="PANTHER" id="PTHR30386">
    <property type="entry name" value="MEMBRANE FUSION SUBUNIT OF EMRAB-TOLC MULTIDRUG EFFLUX PUMP"/>
    <property type="match status" value="1"/>
</dbReference>
<dbReference type="RefSeq" id="WP_125066244.1">
    <property type="nucleotide sequence ID" value="NZ_CP032548.1"/>
</dbReference>
<keyword evidence="4 5" id="KW-0472">Membrane</keyword>
<dbReference type="AlphaFoldDB" id="A0A3S8R4D1"/>
<accession>A0A3S8R4D1</accession>
<keyword evidence="2 5" id="KW-0812">Transmembrane</keyword>
<evidence type="ECO:0000256" key="2">
    <source>
        <dbReference type="ARBA" id="ARBA00022692"/>
    </source>
</evidence>
<evidence type="ECO:0000313" key="6">
    <source>
        <dbReference type="EMBL" id="AZJ34400.1"/>
    </source>
</evidence>
<evidence type="ECO:0000256" key="4">
    <source>
        <dbReference type="ARBA" id="ARBA00023136"/>
    </source>
</evidence>
<dbReference type="PANTHER" id="PTHR30386:SF26">
    <property type="entry name" value="TRANSPORT PROTEIN COMB"/>
    <property type="match status" value="1"/>
</dbReference>
<dbReference type="EMBL" id="CP032548">
    <property type="protein sequence ID" value="AZJ34400.1"/>
    <property type="molecule type" value="Genomic_DNA"/>
</dbReference>
<proteinExistence type="predicted"/>
<feature type="transmembrane region" description="Helical" evidence="5">
    <location>
        <begin position="31"/>
        <end position="50"/>
    </location>
</feature>
<reference evidence="6 7" key="1">
    <citation type="submission" date="2018-09" db="EMBL/GenBank/DDBJ databases">
        <title>Insights into the microbiota of Asian seabass (Lates calcarifer) with tenacibaculosis symptoms and description of sp. nov. Tenacibaculum singaporense.</title>
        <authorList>
            <person name="Miyake S."/>
            <person name="Soh M."/>
            <person name="Azman M.N."/>
            <person name="Ngoh S.Y."/>
            <person name="Orban L."/>
        </authorList>
    </citation>
    <scope>NUCLEOTIDE SEQUENCE [LARGE SCALE GENOMIC DNA]</scope>
    <source>
        <strain evidence="6 7">DSM 106434</strain>
    </source>
</reference>
<dbReference type="PRINTS" id="PR01490">
    <property type="entry name" value="RTXTOXIND"/>
</dbReference>
<evidence type="ECO:0000313" key="7">
    <source>
        <dbReference type="Proteomes" id="UP000274593"/>
    </source>
</evidence>
<organism evidence="6 7">
    <name type="scientific">Tenacibaculum singaporense</name>
    <dbReference type="NCBI Taxonomy" id="2358479"/>
    <lineage>
        <taxon>Bacteria</taxon>
        <taxon>Pseudomonadati</taxon>
        <taxon>Bacteroidota</taxon>
        <taxon>Flavobacteriia</taxon>
        <taxon>Flavobacteriales</taxon>
        <taxon>Flavobacteriaceae</taxon>
        <taxon>Tenacibaculum</taxon>
    </lineage>
</organism>
<keyword evidence="7" id="KW-1185">Reference proteome</keyword>
<gene>
    <name evidence="6" type="ORF">D6T69_02190</name>
</gene>
<keyword evidence="3 5" id="KW-1133">Transmembrane helix</keyword>
<dbReference type="Gene3D" id="2.40.30.170">
    <property type="match status" value="1"/>
</dbReference>
<dbReference type="InterPro" id="IPR050739">
    <property type="entry name" value="MFP"/>
</dbReference>
<evidence type="ECO:0000256" key="3">
    <source>
        <dbReference type="ARBA" id="ARBA00022989"/>
    </source>
</evidence>
<sequence>MPENNHLDNIELRSEEVQEILTKVPHWMIRWGNSLFLVLILMLLLLSWFIKYPDIITSEATITTKIPPQKAFARVTGKIDTILVKDNQQITEGSPIALIENTANYEDVFFLKSILDTITLKKDSFSYPLEKMPLLFLGDIENAYANFENSYIQYILNKQLQPYSNEAIANSITTSELRRRLQNLKSQKKINKAELGFKKKDLDRSQSLFEKGVISAKDYETKQLDYLQAERNYQNMSSSISQLREAIANSNKTSKGTEITRIREEMTLLKNTIQSFNLLKKAIKDWELQYAFISKINGTVSFLNYWNENQTVTQGDLVFTIIPSKYSAYIAKLKTPSQNSGKITIGQRVNVKLQNYPDYEFGVLKGTVNNISMIPDKEGFYTVDVLLPKKLVTSYDKTIVFKHEMRGTAEIITEDLRLIERFFYQFRQVLNRT</sequence>